<dbReference type="InterPro" id="IPR025285">
    <property type="entry name" value="DUF4145"/>
</dbReference>
<dbReference type="AlphaFoldDB" id="A0A939TTL8"/>
<proteinExistence type="predicted"/>
<dbReference type="Proteomes" id="UP000680132">
    <property type="component" value="Unassembled WGS sequence"/>
</dbReference>
<evidence type="ECO:0000259" key="1">
    <source>
        <dbReference type="Pfam" id="PF13643"/>
    </source>
</evidence>
<dbReference type="EMBL" id="JAGFOA010000002">
    <property type="protein sequence ID" value="MBO3663119.1"/>
    <property type="molecule type" value="Genomic_DNA"/>
</dbReference>
<reference evidence="2" key="1">
    <citation type="submission" date="2021-03" db="EMBL/GenBank/DDBJ databases">
        <title>Microbacterium sp. nov., a novel actinobacterium isolated from cow dung.</title>
        <authorList>
            <person name="Zhang L."/>
        </authorList>
    </citation>
    <scope>NUCLEOTIDE SEQUENCE</scope>
    <source>
        <strain evidence="2">NEAU-LLB</strain>
    </source>
</reference>
<sequence>MATDTSCPYCKRLTFMDYVQDSARIVDEDDMRAEAAFQCAACGRFSVGGKQYAGFTTDTSGHSFPLRLHETSTPAEIAAVLIGSIEYWEPVAPVGKAYEDVPAAISAPADEAYRCLSIDAYRAAVLMSRAVIEATAKKQGIKTGRLVDKIDALAERGHIRPLVAEAAHAIRLMGNDMAHGDFASTAISRADAEDALVLMDEVLNDVFAVKNRLEGLLARRAGEEPAG</sequence>
<comment type="caution">
    <text evidence="2">The sequence shown here is derived from an EMBL/GenBank/DDBJ whole genome shotgun (WGS) entry which is preliminary data.</text>
</comment>
<evidence type="ECO:0000313" key="3">
    <source>
        <dbReference type="Proteomes" id="UP000680132"/>
    </source>
</evidence>
<keyword evidence="3" id="KW-1185">Reference proteome</keyword>
<accession>A0A939TTL8</accession>
<feature type="domain" description="DUF4145" evidence="1">
    <location>
        <begin position="111"/>
        <end position="199"/>
    </location>
</feature>
<gene>
    <name evidence="2" type="ORF">J5V96_06285</name>
</gene>
<dbReference type="RefSeq" id="WP_208501804.1">
    <property type="nucleotide sequence ID" value="NZ_JAGFOA010000002.1"/>
</dbReference>
<organism evidence="2 3">
    <name type="scientific">Microbacterium stercoris</name>
    <dbReference type="NCBI Taxonomy" id="2820289"/>
    <lineage>
        <taxon>Bacteria</taxon>
        <taxon>Bacillati</taxon>
        <taxon>Actinomycetota</taxon>
        <taxon>Actinomycetes</taxon>
        <taxon>Micrococcales</taxon>
        <taxon>Microbacteriaceae</taxon>
        <taxon>Microbacterium</taxon>
    </lineage>
</organism>
<protein>
    <submittedName>
        <fullName evidence="2">DUF4145 domain-containing protein</fullName>
    </submittedName>
</protein>
<evidence type="ECO:0000313" key="2">
    <source>
        <dbReference type="EMBL" id="MBO3663119.1"/>
    </source>
</evidence>
<name>A0A939TTL8_9MICO</name>
<dbReference type="Pfam" id="PF13643">
    <property type="entry name" value="DUF4145"/>
    <property type="match status" value="1"/>
</dbReference>